<dbReference type="Proteomes" id="UP000218810">
    <property type="component" value="Unassembled WGS sequence"/>
</dbReference>
<dbReference type="EMBL" id="NTGA01000019">
    <property type="protein sequence ID" value="PAY22894.1"/>
    <property type="molecule type" value="Genomic_DNA"/>
</dbReference>
<dbReference type="PANTHER" id="PTHR30055">
    <property type="entry name" value="HTH-TYPE TRANSCRIPTIONAL REGULATOR RUTR"/>
    <property type="match status" value="1"/>
</dbReference>
<dbReference type="InterPro" id="IPR050109">
    <property type="entry name" value="HTH-type_TetR-like_transc_reg"/>
</dbReference>
<dbReference type="InterPro" id="IPR001647">
    <property type="entry name" value="HTH_TetR"/>
</dbReference>
<reference evidence="6" key="1">
    <citation type="submission" date="2017-09" db="EMBL/GenBank/DDBJ databases">
        <authorList>
            <person name="Zhang Y."/>
            <person name="Huang X."/>
            <person name="Liu J."/>
            <person name="Lu L."/>
            <person name="Peng K."/>
        </authorList>
    </citation>
    <scope>NUCLEOTIDE SEQUENCE [LARGE SCALE GENOMIC DNA]</scope>
    <source>
        <strain evidence="6">S-XJ-1</strain>
    </source>
</reference>
<dbReference type="SUPFAM" id="SSF46689">
    <property type="entry name" value="Homeodomain-like"/>
    <property type="match status" value="1"/>
</dbReference>
<dbReference type="InterPro" id="IPR040611">
    <property type="entry name" value="AlkX_C"/>
</dbReference>
<dbReference type="AlphaFoldDB" id="A0A2A2WPJ5"/>
<dbReference type="GO" id="GO:0000976">
    <property type="term" value="F:transcription cis-regulatory region binding"/>
    <property type="evidence" value="ECO:0007669"/>
    <property type="project" value="TreeGrafter"/>
</dbReference>
<evidence type="ECO:0000313" key="6">
    <source>
        <dbReference type="Proteomes" id="UP000218810"/>
    </source>
</evidence>
<keyword evidence="1 2" id="KW-0238">DNA-binding</keyword>
<feature type="domain" description="HTH tetR-type" evidence="4">
    <location>
        <begin position="58"/>
        <end position="118"/>
    </location>
</feature>
<comment type="caution">
    <text evidence="5">The sequence shown here is derived from an EMBL/GenBank/DDBJ whole genome shotgun (WGS) entry which is preliminary data.</text>
</comment>
<feature type="DNA-binding region" description="H-T-H motif" evidence="2">
    <location>
        <begin position="81"/>
        <end position="100"/>
    </location>
</feature>
<dbReference type="PANTHER" id="PTHR30055:SF153">
    <property type="entry name" value="HTH-TYPE TRANSCRIPTIONAL REPRESSOR RV3405C"/>
    <property type="match status" value="1"/>
</dbReference>
<feature type="compositionally biased region" description="Basic residues" evidence="3">
    <location>
        <begin position="11"/>
        <end position="21"/>
    </location>
</feature>
<proteinExistence type="predicted"/>
<evidence type="ECO:0000256" key="3">
    <source>
        <dbReference type="SAM" id="MobiDB-lite"/>
    </source>
</evidence>
<evidence type="ECO:0000256" key="2">
    <source>
        <dbReference type="PROSITE-ProRule" id="PRU00335"/>
    </source>
</evidence>
<organism evidence="5 6">
    <name type="scientific">Dietzia natronolimnaea</name>
    <dbReference type="NCBI Taxonomy" id="161920"/>
    <lineage>
        <taxon>Bacteria</taxon>
        <taxon>Bacillati</taxon>
        <taxon>Actinomycetota</taxon>
        <taxon>Actinomycetes</taxon>
        <taxon>Mycobacteriales</taxon>
        <taxon>Dietziaceae</taxon>
        <taxon>Dietzia</taxon>
    </lineage>
</organism>
<feature type="region of interest" description="Disordered" evidence="3">
    <location>
        <begin position="1"/>
        <end position="32"/>
    </location>
</feature>
<dbReference type="Pfam" id="PF00440">
    <property type="entry name" value="TetR_N"/>
    <property type="match status" value="1"/>
</dbReference>
<dbReference type="Pfam" id="PF18556">
    <property type="entry name" value="TetR_C_35"/>
    <property type="match status" value="1"/>
</dbReference>
<dbReference type="Gene3D" id="1.10.357.10">
    <property type="entry name" value="Tetracycline Repressor, domain 2"/>
    <property type="match status" value="1"/>
</dbReference>
<protein>
    <submittedName>
        <fullName evidence="5">TetR/AcrR family transcriptional regulator</fullName>
    </submittedName>
</protein>
<accession>A0A2A2WPJ5</accession>
<name>A0A2A2WPJ5_9ACTN</name>
<evidence type="ECO:0000256" key="1">
    <source>
        <dbReference type="ARBA" id="ARBA00023125"/>
    </source>
</evidence>
<gene>
    <name evidence="5" type="ORF">CEY15_11245</name>
</gene>
<dbReference type="InterPro" id="IPR009057">
    <property type="entry name" value="Homeodomain-like_sf"/>
</dbReference>
<evidence type="ECO:0000313" key="5">
    <source>
        <dbReference type="EMBL" id="PAY22894.1"/>
    </source>
</evidence>
<evidence type="ECO:0000259" key="4">
    <source>
        <dbReference type="PROSITE" id="PS50977"/>
    </source>
</evidence>
<dbReference type="PROSITE" id="PS50977">
    <property type="entry name" value="HTH_TETR_2"/>
    <property type="match status" value="1"/>
</dbReference>
<dbReference type="PRINTS" id="PR00455">
    <property type="entry name" value="HTHTETR"/>
</dbReference>
<keyword evidence="6" id="KW-1185">Reference proteome</keyword>
<dbReference type="GO" id="GO:0003700">
    <property type="term" value="F:DNA-binding transcription factor activity"/>
    <property type="evidence" value="ECO:0007669"/>
    <property type="project" value="TreeGrafter"/>
</dbReference>
<sequence length="252" mass="27844">MRSATDVTIRVRPHRSRHTSARARGVGDNRAMPPNLPFTAATFIRAALDRHGPSSTTDDIGEKLLDAAVRQFETFGVTRSTMGDITQRSGLSRMTLYRRFANKQELINAVLLRESGRILAGLKQEIDRYDDVESKLTEGFLYTVETLRAHGLLNRLLESEPEVAVPYLTVRGEPLVSNSAEFLASEMASSLDDSRSHEELLVAAEVAVRLVISFVLTPSTTIDLDDPDVARDFARRHLGPQLRGQRGASDGS</sequence>